<comment type="caution">
    <text evidence="1">The sequence shown here is derived from an EMBL/GenBank/DDBJ whole genome shotgun (WGS) entry which is preliminary data.</text>
</comment>
<protein>
    <submittedName>
        <fullName evidence="1">Uncharacterized protein</fullName>
    </submittedName>
</protein>
<dbReference type="PANTHER" id="PTHR34835">
    <property type="entry name" value="OS07G0283600 PROTEIN-RELATED"/>
    <property type="match status" value="1"/>
</dbReference>
<organism evidence="1 2">
    <name type="scientific">Lactuca virosa</name>
    <dbReference type="NCBI Taxonomy" id="75947"/>
    <lineage>
        <taxon>Eukaryota</taxon>
        <taxon>Viridiplantae</taxon>
        <taxon>Streptophyta</taxon>
        <taxon>Embryophyta</taxon>
        <taxon>Tracheophyta</taxon>
        <taxon>Spermatophyta</taxon>
        <taxon>Magnoliopsida</taxon>
        <taxon>eudicotyledons</taxon>
        <taxon>Gunneridae</taxon>
        <taxon>Pentapetalae</taxon>
        <taxon>asterids</taxon>
        <taxon>campanulids</taxon>
        <taxon>Asterales</taxon>
        <taxon>Asteraceae</taxon>
        <taxon>Cichorioideae</taxon>
        <taxon>Cichorieae</taxon>
        <taxon>Lactucinae</taxon>
        <taxon>Lactuca</taxon>
    </lineage>
</organism>
<dbReference type="EMBL" id="CAKMRJ010000002">
    <property type="protein sequence ID" value="CAH1415982.1"/>
    <property type="molecule type" value="Genomic_DNA"/>
</dbReference>
<gene>
    <name evidence="1" type="ORF">LVIROSA_LOCUS3788</name>
</gene>
<proteinExistence type="predicted"/>
<dbReference type="Proteomes" id="UP001157418">
    <property type="component" value="Unassembled WGS sequence"/>
</dbReference>
<evidence type="ECO:0000313" key="1">
    <source>
        <dbReference type="EMBL" id="CAH1415982.1"/>
    </source>
</evidence>
<keyword evidence="2" id="KW-1185">Reference proteome</keyword>
<sequence>MVTRESVNEMLGIPMNGKRIEQTGYRDHSDTWYNNWAIQFDDVSNLRMTQLRNSIVSTSLADMNFKMNFIVLFVNTVCESSSSGACNINILKHISSGTDIKSIDWCSYVLDCLINTSSSFEPYNDKKYFFGPSAYLVLLYLDSIDSDELKVERTRPVICYWSSEKIKYRENLEMTIGRFGFGDINPPFVIVDCKQSFVDFGSDFEYNEESIECNLEDYEIQILKLLDRGSYCKRKMILLVDKAISKFPGIQSLQELKIVKEETTHAEKKHNFEKSFSMFEEGSSSKVEEGTSTINDMEINFGEDVSDSQFWDNEEIQQALQRDIEIQIENFKKDMSNTKCDYFDNDEDFWNNPELYKMVDYSVETFKPKKKFQNSPVLYSDIENTESSKDRFMEESLSKKHIVQQEISGMPSFSLVLKHPVVAKLKIEEMENHINHCLRSPYRLIEVETHKRVTCDENIVCDWLFSCKGEPIDEVIKTKRGDTTIRVAMERLLPSFEITAVVLDCWFDHLNYDENARHANSPSRVFCKVATTVFFPVIRKENTFLVVFNLNSTVYEIIDNVSGTINEVVYDHLAENLKKMFTMFLKDIQHSSATKCTSESMKLHITDLPWKTVKETNDKGIFAMRHMETYKGKLLRKWNTGLLEEGPKQKTVLNKLRYKYAAKMLLSDLNIHRDKIIHLANEYQKIPDIERKEDMRNAVSTLNERLKNIY</sequence>
<dbReference type="PANTHER" id="PTHR34835:SF90">
    <property type="entry name" value="AMINOTRANSFERASE-LIKE PLANT MOBILE DOMAIN-CONTAINING PROTEIN"/>
    <property type="match status" value="1"/>
</dbReference>
<dbReference type="AlphaFoldDB" id="A0AAU9LQW7"/>
<dbReference type="Gene3D" id="3.40.395.10">
    <property type="entry name" value="Adenoviral Proteinase, Chain A"/>
    <property type="match status" value="1"/>
</dbReference>
<accession>A0AAU9LQW7</accession>
<reference evidence="1 2" key="1">
    <citation type="submission" date="2022-01" db="EMBL/GenBank/DDBJ databases">
        <authorList>
            <person name="Xiong W."/>
            <person name="Schranz E."/>
        </authorList>
    </citation>
    <scope>NUCLEOTIDE SEQUENCE [LARGE SCALE GENOMIC DNA]</scope>
</reference>
<name>A0AAU9LQW7_9ASTR</name>
<evidence type="ECO:0000313" key="2">
    <source>
        <dbReference type="Proteomes" id="UP001157418"/>
    </source>
</evidence>